<evidence type="ECO:0000256" key="4">
    <source>
        <dbReference type="ARBA" id="ARBA00023002"/>
    </source>
</evidence>
<organism evidence="11 12">
    <name type="scientific">Micractinium conductrix</name>
    <dbReference type="NCBI Taxonomy" id="554055"/>
    <lineage>
        <taxon>Eukaryota</taxon>
        <taxon>Viridiplantae</taxon>
        <taxon>Chlorophyta</taxon>
        <taxon>core chlorophytes</taxon>
        <taxon>Trebouxiophyceae</taxon>
        <taxon>Chlorellales</taxon>
        <taxon>Chlorellaceae</taxon>
        <taxon>Chlorella clade</taxon>
        <taxon>Micractinium</taxon>
    </lineage>
</organism>
<keyword evidence="12" id="KW-1185">Reference proteome</keyword>
<dbReference type="PROSITE" id="PS50994">
    <property type="entry name" value="INTEGRASE"/>
    <property type="match status" value="1"/>
</dbReference>
<feature type="active site" description="Proton acceptor" evidence="6">
    <location>
        <position position="628"/>
    </location>
</feature>
<keyword evidence="3 6" id="KW-0801">TPQ</keyword>
<dbReference type="InterPro" id="IPR015798">
    <property type="entry name" value="Cu_amine_oxidase_C"/>
</dbReference>
<dbReference type="SUPFAM" id="SSF54416">
    <property type="entry name" value="Amine oxidase N-terminal region"/>
    <property type="match status" value="1"/>
</dbReference>
<dbReference type="PANTHER" id="PTHR10638">
    <property type="entry name" value="COPPER AMINE OXIDASE"/>
    <property type="match status" value="1"/>
</dbReference>
<dbReference type="Gene3D" id="2.70.98.20">
    <property type="entry name" value="Copper amine oxidase, catalytic domain"/>
    <property type="match status" value="1"/>
</dbReference>
<evidence type="ECO:0000256" key="9">
    <source>
        <dbReference type="SAM" id="MobiDB-lite"/>
    </source>
</evidence>
<evidence type="ECO:0000256" key="8">
    <source>
        <dbReference type="RuleBase" id="RU000672"/>
    </source>
</evidence>
<dbReference type="InterPro" id="IPR015802">
    <property type="entry name" value="Cu_amine_oxidase_N3"/>
</dbReference>
<comment type="cofactor">
    <cofactor evidence="8">
        <name>Cu cation</name>
        <dbReference type="ChEBI" id="CHEBI:23378"/>
    </cofactor>
    <text evidence="8">Contains 1 topaquinone per subunit.</text>
</comment>
<dbReference type="AlphaFoldDB" id="A0A2P6VDL5"/>
<dbReference type="SUPFAM" id="SSF53098">
    <property type="entry name" value="Ribonuclease H-like"/>
    <property type="match status" value="1"/>
</dbReference>
<evidence type="ECO:0000256" key="1">
    <source>
        <dbReference type="ARBA" id="ARBA00007983"/>
    </source>
</evidence>
<dbReference type="InterPro" id="IPR036397">
    <property type="entry name" value="RNaseH_sf"/>
</dbReference>
<evidence type="ECO:0000256" key="7">
    <source>
        <dbReference type="PIRSR" id="PIRSR600269-51"/>
    </source>
</evidence>
<dbReference type="STRING" id="554055.A0A2P6VDL5"/>
<keyword evidence="2 8" id="KW-0479">Metal-binding</keyword>
<dbReference type="GO" id="GO:0003676">
    <property type="term" value="F:nucleic acid binding"/>
    <property type="evidence" value="ECO:0007669"/>
    <property type="project" value="InterPro"/>
</dbReference>
<dbReference type="Pfam" id="PF01179">
    <property type="entry name" value="Cu_amine_oxid"/>
    <property type="match status" value="1"/>
</dbReference>
<feature type="active site" description="Schiff-base intermediate with substrate; via topaquinone" evidence="6">
    <location>
        <position position="712"/>
    </location>
</feature>
<dbReference type="OrthoDB" id="5379943at2759"/>
<dbReference type="GO" id="GO:0009308">
    <property type="term" value="P:amine metabolic process"/>
    <property type="evidence" value="ECO:0007669"/>
    <property type="project" value="UniProtKB-UniRule"/>
</dbReference>
<dbReference type="Proteomes" id="UP000239649">
    <property type="component" value="Unassembled WGS sequence"/>
</dbReference>
<evidence type="ECO:0000259" key="10">
    <source>
        <dbReference type="PROSITE" id="PS50994"/>
    </source>
</evidence>
<dbReference type="InterPro" id="IPR001584">
    <property type="entry name" value="Integrase_cat-core"/>
</dbReference>
<comment type="similarity">
    <text evidence="1 8">Belongs to the copper/topaquinone oxidase family.</text>
</comment>
<evidence type="ECO:0000256" key="5">
    <source>
        <dbReference type="ARBA" id="ARBA00023008"/>
    </source>
</evidence>
<evidence type="ECO:0000256" key="6">
    <source>
        <dbReference type="PIRSR" id="PIRSR600269-50"/>
    </source>
</evidence>
<dbReference type="GO" id="GO:0005507">
    <property type="term" value="F:copper ion binding"/>
    <property type="evidence" value="ECO:0007669"/>
    <property type="project" value="InterPro"/>
</dbReference>
<dbReference type="PANTHER" id="PTHR10638:SF41">
    <property type="entry name" value="AMINE OXIDASE"/>
    <property type="match status" value="1"/>
</dbReference>
<evidence type="ECO:0000313" key="12">
    <source>
        <dbReference type="Proteomes" id="UP000239649"/>
    </source>
</evidence>
<dbReference type="Gene3D" id="3.10.450.40">
    <property type="match status" value="1"/>
</dbReference>
<dbReference type="GO" id="GO:0008131">
    <property type="term" value="F:primary methylamine oxidase activity"/>
    <property type="evidence" value="ECO:0007669"/>
    <property type="project" value="InterPro"/>
</dbReference>
<accession>A0A2P6VDL5</accession>
<dbReference type="InterPro" id="IPR012337">
    <property type="entry name" value="RNaseH-like_sf"/>
</dbReference>
<proteinExistence type="inferred from homology"/>
<keyword evidence="5 8" id="KW-0186">Copper</keyword>
<dbReference type="InterPro" id="IPR036460">
    <property type="entry name" value="Cu_amine_oxidase_C_sf"/>
</dbReference>
<evidence type="ECO:0000313" key="11">
    <source>
        <dbReference type="EMBL" id="PSC72178.1"/>
    </source>
</evidence>
<feature type="domain" description="Integrase catalytic" evidence="10">
    <location>
        <begin position="202"/>
        <end position="368"/>
    </location>
</feature>
<feature type="modified residue" description="2',4',5'-topaquinone" evidence="7">
    <location>
        <position position="712"/>
    </location>
</feature>
<feature type="region of interest" description="Disordered" evidence="9">
    <location>
        <begin position="391"/>
        <end position="421"/>
    </location>
</feature>
<feature type="region of interest" description="Disordered" evidence="9">
    <location>
        <begin position="42"/>
        <end position="64"/>
    </location>
</feature>
<dbReference type="Pfam" id="PF00665">
    <property type="entry name" value="rve"/>
    <property type="match status" value="1"/>
</dbReference>
<dbReference type="Gene3D" id="3.30.420.10">
    <property type="entry name" value="Ribonuclease H-like superfamily/Ribonuclease H"/>
    <property type="match status" value="1"/>
</dbReference>
<dbReference type="InterPro" id="IPR016182">
    <property type="entry name" value="Cu_amine_oxidase_N-reg"/>
</dbReference>
<gene>
    <name evidence="11" type="ORF">C2E20_4454</name>
</gene>
<name>A0A2P6VDL5_9CHLO</name>
<evidence type="ECO:0000256" key="2">
    <source>
        <dbReference type="ARBA" id="ARBA00022723"/>
    </source>
</evidence>
<dbReference type="GO" id="GO:0048038">
    <property type="term" value="F:quinone binding"/>
    <property type="evidence" value="ECO:0007669"/>
    <property type="project" value="InterPro"/>
</dbReference>
<dbReference type="InterPro" id="IPR000269">
    <property type="entry name" value="Cu_amine_oxidase"/>
</dbReference>
<evidence type="ECO:0000256" key="3">
    <source>
        <dbReference type="ARBA" id="ARBA00022772"/>
    </source>
</evidence>
<dbReference type="EMBL" id="LHPF02000011">
    <property type="protein sequence ID" value="PSC72178.1"/>
    <property type="molecule type" value="Genomic_DNA"/>
</dbReference>
<comment type="PTM">
    <text evidence="7 8">Topaquinone (TPQ) is generated by copper-dependent autoxidation of a specific tyrosyl residue.</text>
</comment>
<comment type="caution">
    <text evidence="11">The sequence shown here is derived from an EMBL/GenBank/DDBJ whole genome shotgun (WGS) entry which is preliminary data.</text>
</comment>
<dbReference type="GO" id="GO:0015074">
    <property type="term" value="P:DNA integration"/>
    <property type="evidence" value="ECO:0007669"/>
    <property type="project" value="InterPro"/>
</dbReference>
<sequence length="1016" mass="113144">MAAAAAVKQQLEDNWSNSRQHNVFPLAQIDYIMRRKRAQQGLTVTQAPAASGRRRRGAGGDQEDAELVLPRWDVEPKELSNRLLRQFHLDKTIDGKEVLLRSVSRNDELGIAVSRKVLVVAAEEVPAFFAKHHGIQGQGWNSPARLFHHLHHAVPTQLMPAPGGQPRLVHGAEGFTVETAKAWCTECPVRADMAAKKPAEKRVVHPIVAIMTLMHLAADLIDLGAGRDERYRYVLVVIDVFSRYCWLYPLASKTTIGVARHLYFQFMRTQVPAKLQTDNGLEFCGKEVKELCELFNVRHAKSMPGHPETNGCVERKNRELKNKIRALLMACPLFDWAFHVLTVMQMVNNSPTSALGGMAPTKALFGTLPSNMNLPLLDDIVRLLGFTSSAEANDADTPPAPATRKGSAAQPKRRRTLSELMPGVQPALSMDDVVESEPLLKANKQFQAFIAKRYGITDVENELAVDPWYSGYRFGHPAGRILQFLLYRRSSPNDNHYAHPLDAVVFYDPHTDTIHDIQAWGGDQAAPVPRADANYHRDLIERPWRTSMKPLDVVQPEGPSFSVDGNTVSWEGWQFHVGFSWREGLILNDIQYNDQGRLRPVMHRAALAEIIVPYGEGRDPFQYKCAYDICDYGLGLCANSLELGCDCLGHIKYFDAVVNNAKGQPVTIRKAVCMHEEDASIAWKQLDYRTGHLEVRRLRRLVVSFWATIANYSYGFYWYLGQDGTISFECKLTGIVSTNSLYPDEFTPDGAGEPRWGTRVGPGVVAQVHQHFFCVRLDPAVDCPEGGKNLQVLEVEAVPAQMGPENMHGVGFDVAERVLRSEGEAVRDCAHERSRVWKVQNPNVLNPTTGKPVAFKIMPATPCPPMLAHPTSAHATRGNFATKHLWVTAYDPKEMNPAGDYPLHPDPTQNTGLADWAAKDRPLDGADCVLWFNLGITHVVRPEDWPVMPVESLMLHFKPWGFFDSNPALDIPPIRNAASRNFDDAARKGAPGATKQVVAACCAKPPQPPAQPLSRL</sequence>
<reference evidence="11 12" key="1">
    <citation type="journal article" date="2018" name="Plant J.">
        <title>Genome sequences of Chlorella sorokiniana UTEX 1602 and Micractinium conductrix SAG 241.80: implications to maltose excretion by a green alga.</title>
        <authorList>
            <person name="Arriola M.B."/>
            <person name="Velmurugan N."/>
            <person name="Zhang Y."/>
            <person name="Plunkett M.H."/>
            <person name="Hondzo H."/>
            <person name="Barney B.M."/>
        </authorList>
    </citation>
    <scope>NUCLEOTIDE SEQUENCE [LARGE SCALE GENOMIC DNA]</scope>
    <source>
        <strain evidence="11 12">SAG 241.80</strain>
    </source>
</reference>
<keyword evidence="4 8" id="KW-0560">Oxidoreductase</keyword>
<dbReference type="EC" id="1.4.3.-" evidence="8"/>
<dbReference type="Pfam" id="PF02728">
    <property type="entry name" value="Cu_amine_oxidN3"/>
    <property type="match status" value="1"/>
</dbReference>
<dbReference type="SUPFAM" id="SSF49998">
    <property type="entry name" value="Amine oxidase catalytic domain"/>
    <property type="match status" value="1"/>
</dbReference>
<protein>
    <recommendedName>
        <fullName evidence="8">Amine oxidase</fullName>
        <ecNumber evidence="8">1.4.3.-</ecNumber>
    </recommendedName>
</protein>